<reference evidence="5 6" key="1">
    <citation type="journal article" date="2017" name="Int. J. Parasitol.">
        <title>The genome of the protozoan parasite Cystoisospora suis and a reverse vaccinology approach to identify vaccine candidates.</title>
        <authorList>
            <person name="Palmieri N."/>
            <person name="Shrestha A."/>
            <person name="Ruttkowski B."/>
            <person name="Beck T."/>
            <person name="Vogl C."/>
            <person name="Tomley F."/>
            <person name="Blake D.P."/>
            <person name="Joachim A."/>
        </authorList>
    </citation>
    <scope>NUCLEOTIDE SEQUENCE [LARGE SCALE GENOMIC DNA]</scope>
    <source>
        <strain evidence="5 6">Wien I</strain>
    </source>
</reference>
<dbReference type="GeneID" id="94427842"/>
<evidence type="ECO:0000256" key="2">
    <source>
        <dbReference type="ARBA" id="ARBA00009072"/>
    </source>
</evidence>
<feature type="compositionally biased region" description="Pro residues" evidence="4">
    <location>
        <begin position="451"/>
        <end position="461"/>
    </location>
</feature>
<feature type="compositionally biased region" description="Low complexity" evidence="4">
    <location>
        <begin position="462"/>
        <end position="482"/>
    </location>
</feature>
<sequence length="1038" mass="114736">MTSGQTSPSLEKNSPSSSIRSYPRGRIPVPPPLYKKVVGEPPPSLLPSSSSSSSSLVSQGPNAVSSVKKDAKDPSAADGSVVAAGERGGRENLTSSSLASRLKLNSCQLSLLHAKKAFPIPSSLPSISLDQRNYTQALCHIITRDYYPDLPLLQLLTQLLEAERRKDLYTAEVLLERIREVTPASILNRQGTGSTRHEREDYDDIANGRHFVFSSSSYPSSDSCLRRTSFSPSVPHTPIHREETSSSAFLRKARPVEVKQERKNERGEEEERGENLIMIESSSSDGGEEKEEKRRERKRTRRRERTTEKSGREDDHEAGKEEEDGKAEEEEEKEKRGVYDKSLSSRREERRHRSIDTKETAHAETSPNLVSPHRTREKSTHDEGQHVDGPPPEDLGEEEEDLSSEAERNKKEIQSSSLKRSSPYVGASSNEEDATSPSETRRERRKKSTSPPSPSPPPSPTPSLSSSSSPSLPLLSSSSSWRKSSRDLHLAVPLPNGKKGLYHRVKTELRLDPFLRRYMSEDTRSFFDIIAKEKAEKEEEQRWIGETQERHNARMVEIQKKTIQGEQAKGQLAVGFLATRNNLFYPNFDTLESHRQPYEPSRRSGEIVNVNTRYTSSEREQHHSMYSLQLEKAAQLAPTEEQRRALEEASAVVWDSKLIRERRDREEEEKLKKASEQSILIPGAVTGYTHTVDLSSQSLPVNSHHPSQQGPALPKTTSRTAISLQTSKHLSSIDQQAQVSVPTRQDGAQGEGVTPVCPPPVVTWRDLLSTPARLQAGSSSTPFLNSSIFEPCPVSQTFSSSLITHGGGGGDSSVMLSSQLLANSINLATFKMPDPLPREKALSRLQDRASSRIQEQQSRRRQQTLLYGPHGAYIRRNLHEKRAAAQAASVVLRGGKRFKSSSSSTCSLSSSISPGGGGSCSIEKRMKKMMASKDDKGDSRQCLFLSQNRGGDYNRVSEGVREICHLAGLTQSSSGGLFKRKGGSRCSSSVASSHASRSSRLSLSIPNVKVREKSKEQAGGLGAEDDLPNDARCTDGLL</sequence>
<comment type="subcellular location">
    <subcellularLocation>
        <location evidence="1">Nucleus</location>
    </subcellularLocation>
</comment>
<dbReference type="Pfam" id="PF09751">
    <property type="entry name" value="Es2"/>
    <property type="match status" value="2"/>
</dbReference>
<evidence type="ECO:0000313" key="6">
    <source>
        <dbReference type="Proteomes" id="UP000221165"/>
    </source>
</evidence>
<dbReference type="EMBL" id="MIGC01002072">
    <property type="protein sequence ID" value="PHJ21713.1"/>
    <property type="molecule type" value="Genomic_DNA"/>
</dbReference>
<accession>A0A2C6L1I3</accession>
<feature type="compositionally biased region" description="Low complexity" evidence="4">
    <location>
        <begin position="46"/>
        <end position="56"/>
    </location>
</feature>
<keyword evidence="3" id="KW-0539">Nucleus</keyword>
<evidence type="ECO:0000256" key="1">
    <source>
        <dbReference type="ARBA" id="ARBA00004123"/>
    </source>
</evidence>
<name>A0A2C6L1I3_9APIC</name>
<gene>
    <name evidence="5" type="ORF">CSUI_004440</name>
</gene>
<dbReference type="PANTHER" id="PTHR12940:SF0">
    <property type="entry name" value="SPLICING FACTOR ESS-2 HOMOLOG"/>
    <property type="match status" value="1"/>
</dbReference>
<feature type="region of interest" description="Disordered" evidence="4">
    <location>
        <begin position="1"/>
        <end position="96"/>
    </location>
</feature>
<feature type="region of interest" description="Disordered" evidence="4">
    <location>
        <begin position="217"/>
        <end position="482"/>
    </location>
</feature>
<dbReference type="AlphaFoldDB" id="A0A2C6L1I3"/>
<dbReference type="GO" id="GO:0071013">
    <property type="term" value="C:catalytic step 2 spliceosome"/>
    <property type="evidence" value="ECO:0007669"/>
    <property type="project" value="TreeGrafter"/>
</dbReference>
<feature type="region of interest" description="Disordered" evidence="4">
    <location>
        <begin position="696"/>
        <end position="756"/>
    </location>
</feature>
<keyword evidence="6" id="KW-1185">Reference proteome</keyword>
<dbReference type="Proteomes" id="UP000221165">
    <property type="component" value="Unassembled WGS sequence"/>
</dbReference>
<protein>
    <submittedName>
        <fullName evidence="5">Nuclear protein es2</fullName>
    </submittedName>
</protein>
<evidence type="ECO:0000256" key="3">
    <source>
        <dbReference type="ARBA" id="ARBA00023242"/>
    </source>
</evidence>
<comment type="similarity">
    <text evidence="2">Belongs to the ESS2 family.</text>
</comment>
<dbReference type="RefSeq" id="XP_067923393.1">
    <property type="nucleotide sequence ID" value="XM_068064631.1"/>
</dbReference>
<feature type="region of interest" description="Disordered" evidence="4">
    <location>
        <begin position="997"/>
        <end position="1038"/>
    </location>
</feature>
<feature type="compositionally biased region" description="Polar residues" evidence="4">
    <location>
        <begin position="696"/>
        <end position="743"/>
    </location>
</feature>
<feature type="compositionally biased region" description="Basic residues" evidence="4">
    <location>
        <begin position="295"/>
        <end position="304"/>
    </location>
</feature>
<dbReference type="InterPro" id="IPR019148">
    <property type="entry name" value="Nuclear_protein_DGCR14_ESS-2"/>
</dbReference>
<comment type="caution">
    <text evidence="5">The sequence shown here is derived from an EMBL/GenBank/DDBJ whole genome shotgun (WGS) entry which is preliminary data.</text>
</comment>
<feature type="compositionally biased region" description="Basic and acidic residues" evidence="4">
    <location>
        <begin position="333"/>
        <end position="348"/>
    </location>
</feature>
<feature type="compositionally biased region" description="Basic and acidic residues" evidence="4">
    <location>
        <begin position="377"/>
        <end position="386"/>
    </location>
</feature>
<feature type="compositionally biased region" description="Acidic residues" evidence="4">
    <location>
        <begin position="394"/>
        <end position="404"/>
    </location>
</feature>
<feature type="compositionally biased region" description="Low complexity" evidence="4">
    <location>
        <begin position="7"/>
        <end position="18"/>
    </location>
</feature>
<evidence type="ECO:0000313" key="5">
    <source>
        <dbReference type="EMBL" id="PHJ21713.1"/>
    </source>
</evidence>
<feature type="compositionally biased region" description="Acidic residues" evidence="4">
    <location>
        <begin position="320"/>
        <end position="332"/>
    </location>
</feature>
<evidence type="ECO:0000256" key="4">
    <source>
        <dbReference type="SAM" id="MobiDB-lite"/>
    </source>
</evidence>
<feature type="compositionally biased region" description="Basic and acidic residues" evidence="4">
    <location>
        <begin position="254"/>
        <end position="266"/>
    </location>
</feature>
<organism evidence="5 6">
    <name type="scientific">Cystoisospora suis</name>
    <dbReference type="NCBI Taxonomy" id="483139"/>
    <lineage>
        <taxon>Eukaryota</taxon>
        <taxon>Sar</taxon>
        <taxon>Alveolata</taxon>
        <taxon>Apicomplexa</taxon>
        <taxon>Conoidasida</taxon>
        <taxon>Coccidia</taxon>
        <taxon>Eucoccidiorida</taxon>
        <taxon>Eimeriorina</taxon>
        <taxon>Sarcocystidae</taxon>
        <taxon>Cystoisospora</taxon>
    </lineage>
</organism>
<dbReference type="PANTHER" id="PTHR12940">
    <property type="entry name" value="ES-2 PROTEIN - RELATED"/>
    <property type="match status" value="1"/>
</dbReference>
<dbReference type="OrthoDB" id="19679at2759"/>
<dbReference type="VEuPathDB" id="ToxoDB:CSUI_004440"/>
<proteinExistence type="inferred from homology"/>
<feature type="compositionally biased region" description="Basic and acidic residues" evidence="4">
    <location>
        <begin position="305"/>
        <end position="319"/>
    </location>
</feature>